<evidence type="ECO:0000256" key="2">
    <source>
        <dbReference type="ARBA" id="ARBA00022475"/>
    </source>
</evidence>
<evidence type="ECO:0000256" key="7">
    <source>
        <dbReference type="SAM" id="Phobius"/>
    </source>
</evidence>
<dbReference type="EMBL" id="QRMS01000002">
    <property type="protein sequence ID" value="RHJ88012.1"/>
    <property type="molecule type" value="Genomic_DNA"/>
</dbReference>
<dbReference type="RefSeq" id="WP_118334460.1">
    <property type="nucleotide sequence ID" value="NZ_AP025567.1"/>
</dbReference>
<evidence type="ECO:0000256" key="1">
    <source>
        <dbReference type="ARBA" id="ARBA00004651"/>
    </source>
</evidence>
<comment type="similarity">
    <text evidence="6">Belongs to the ABC-4 integral membrane protein family.</text>
</comment>
<feature type="transmembrane region" description="Helical" evidence="7">
    <location>
        <begin position="719"/>
        <end position="739"/>
    </location>
</feature>
<dbReference type="InterPro" id="IPR003838">
    <property type="entry name" value="ABC3_permease_C"/>
</dbReference>
<feature type="domain" description="ABC3 transporter permease C-terminal" evidence="8">
    <location>
        <begin position="261"/>
        <end position="386"/>
    </location>
</feature>
<feature type="transmembrane region" description="Helical" evidence="7">
    <location>
        <begin position="809"/>
        <end position="833"/>
    </location>
</feature>
<dbReference type="InterPro" id="IPR050250">
    <property type="entry name" value="Macrolide_Exporter_MacB"/>
</dbReference>
<dbReference type="OrthoDB" id="1694171at2"/>
<sequence length="850" mass="95658">MRNNNQEIIRLLALESYRENRGRNRILIGAVAFVVIMLFGVFSLSIGKIEADYLLYMRNAGTAAYTTLERPTEKQTDMINALSYIKETGTSVYLGTADAFTCEVLDENAYEIMQRPAYTDIHGAYPSEEDELMLPMRALTQIGIEEPELNMKIEVKLKLDSGKTIEKTFRLSGYYTEYVDPSVAPPRGFCSQKLLDTLAIDRAENSLLLIQQNDRLEDELIEEKLYDDVPMRDDTQQFFGGNSMSYQSVYDLAGGFDTALLLVAVILIGAYLLLNNVLQISLNRDIRQYGLLKTLGTTKYQLRRIVYRQVARTVLWGCIIGTAAGSAVTLLLIPKLLSSMYLYGLGSASAMIAFKPWILISSIVFGAAVTFFSAAMAMRKVIKMSPVEAAKYTEQVTESKKKESRALNGGNAAHMAWRNIFRFRKRFFITVLSLFLGITISLGAVVLSKGTDQTNRINYENADFSIISHMTAMQVESYSDQDVFLKDDLKEKVENLPGIKEEEVVHGGYGRVFTDEEALAPRIATWGYEDKTSITFVVQALSDDILHQIKTFTEKEELTVDVDQVLDGDGFIILHYHNLSKIMTEKSKKTIGMPMNIYNLAGKKTTSLSCSGYLDFTKKGLPKFKTTWNGGGILYLLTSEETFQKMNLTEQIFGIELNVRPELEPLLKKKLNGYIADYNQNLQQKSKLGANTAGQEMLLLNAKSDVMKSAKDYITSSRIVLGALCAILILMGLVNYVNVTMTGLTMRRREFAVMESIGQTRRQLRKILLMEGLFYSLIVTAVTMTAGSGALFALRWIMKQRITYFVFSYPWTGLAVCIGALFLICICVPLLMYKKAEKESIIERLRCYTE</sequence>
<evidence type="ECO:0000256" key="3">
    <source>
        <dbReference type="ARBA" id="ARBA00022692"/>
    </source>
</evidence>
<evidence type="ECO:0000313" key="9">
    <source>
        <dbReference type="EMBL" id="RHJ88012.1"/>
    </source>
</evidence>
<dbReference type="PANTHER" id="PTHR30572">
    <property type="entry name" value="MEMBRANE COMPONENT OF TRANSPORTER-RELATED"/>
    <property type="match status" value="1"/>
</dbReference>
<feature type="transmembrane region" description="Helical" evidence="7">
    <location>
        <begin position="313"/>
        <end position="337"/>
    </location>
</feature>
<name>A0A415E308_9FIRM</name>
<keyword evidence="4 7" id="KW-1133">Transmembrane helix</keyword>
<keyword evidence="10" id="KW-1185">Reference proteome</keyword>
<feature type="transmembrane region" description="Helical" evidence="7">
    <location>
        <begin position="772"/>
        <end position="797"/>
    </location>
</feature>
<feature type="domain" description="ABC3 transporter permease C-terminal" evidence="8">
    <location>
        <begin position="725"/>
        <end position="838"/>
    </location>
</feature>
<dbReference type="Pfam" id="PF02687">
    <property type="entry name" value="FtsX"/>
    <property type="match status" value="2"/>
</dbReference>
<evidence type="ECO:0000313" key="10">
    <source>
        <dbReference type="Proteomes" id="UP000284841"/>
    </source>
</evidence>
<dbReference type="GO" id="GO:0005886">
    <property type="term" value="C:plasma membrane"/>
    <property type="evidence" value="ECO:0007669"/>
    <property type="project" value="UniProtKB-SubCell"/>
</dbReference>
<evidence type="ECO:0000259" key="8">
    <source>
        <dbReference type="Pfam" id="PF02687"/>
    </source>
</evidence>
<dbReference type="PANTHER" id="PTHR30572:SF4">
    <property type="entry name" value="ABC TRANSPORTER PERMEASE YTRF"/>
    <property type="match status" value="1"/>
</dbReference>
<accession>A0A415E308</accession>
<evidence type="ECO:0000256" key="4">
    <source>
        <dbReference type="ARBA" id="ARBA00022989"/>
    </source>
</evidence>
<feature type="transmembrane region" description="Helical" evidence="7">
    <location>
        <begin position="252"/>
        <end position="274"/>
    </location>
</feature>
<dbReference type="Proteomes" id="UP000284841">
    <property type="component" value="Unassembled WGS sequence"/>
</dbReference>
<gene>
    <name evidence="9" type="ORF">DW099_06215</name>
</gene>
<feature type="transmembrane region" description="Helical" evidence="7">
    <location>
        <begin position="427"/>
        <end position="447"/>
    </location>
</feature>
<dbReference type="AlphaFoldDB" id="A0A415E308"/>
<reference evidence="9 10" key="1">
    <citation type="submission" date="2018-08" db="EMBL/GenBank/DDBJ databases">
        <title>A genome reference for cultivated species of the human gut microbiota.</title>
        <authorList>
            <person name="Zou Y."/>
            <person name="Xue W."/>
            <person name="Luo G."/>
        </authorList>
    </citation>
    <scope>NUCLEOTIDE SEQUENCE [LARGE SCALE GENOMIC DNA]</scope>
    <source>
        <strain evidence="9 10">AM07-24</strain>
    </source>
</reference>
<keyword evidence="2" id="KW-1003">Cell membrane</keyword>
<feature type="transmembrane region" description="Helical" evidence="7">
    <location>
        <begin position="26"/>
        <end position="47"/>
    </location>
</feature>
<keyword evidence="5 7" id="KW-0472">Membrane</keyword>
<dbReference type="STRING" id="1776384.GCA_900086585_03565"/>
<organism evidence="9 10">
    <name type="scientific">Emergencia timonensis</name>
    <dbReference type="NCBI Taxonomy" id="1776384"/>
    <lineage>
        <taxon>Bacteria</taxon>
        <taxon>Bacillati</taxon>
        <taxon>Bacillota</taxon>
        <taxon>Clostridia</taxon>
        <taxon>Peptostreptococcales</taxon>
        <taxon>Anaerovoracaceae</taxon>
        <taxon>Emergencia</taxon>
    </lineage>
</organism>
<comment type="subcellular location">
    <subcellularLocation>
        <location evidence="1">Cell membrane</location>
        <topology evidence="1">Multi-pass membrane protein</topology>
    </subcellularLocation>
</comment>
<evidence type="ECO:0000256" key="6">
    <source>
        <dbReference type="ARBA" id="ARBA00038076"/>
    </source>
</evidence>
<evidence type="ECO:0000256" key="5">
    <source>
        <dbReference type="ARBA" id="ARBA00023136"/>
    </source>
</evidence>
<protein>
    <submittedName>
        <fullName evidence="9">ABC transporter permease</fullName>
    </submittedName>
</protein>
<feature type="transmembrane region" description="Helical" evidence="7">
    <location>
        <begin position="357"/>
        <end position="377"/>
    </location>
</feature>
<keyword evidence="3 7" id="KW-0812">Transmembrane</keyword>
<dbReference type="GO" id="GO:0022857">
    <property type="term" value="F:transmembrane transporter activity"/>
    <property type="evidence" value="ECO:0007669"/>
    <property type="project" value="TreeGrafter"/>
</dbReference>
<proteinExistence type="inferred from homology"/>
<comment type="caution">
    <text evidence="9">The sequence shown here is derived from an EMBL/GenBank/DDBJ whole genome shotgun (WGS) entry which is preliminary data.</text>
</comment>